<keyword evidence="2" id="KW-1185">Reference proteome</keyword>
<protein>
    <submittedName>
        <fullName evidence="1">Uncharacterized protein</fullName>
    </submittedName>
</protein>
<organism evidence="1 2">
    <name type="scientific">Halocaridina rubra</name>
    <name type="common">Hawaiian red shrimp</name>
    <dbReference type="NCBI Taxonomy" id="373956"/>
    <lineage>
        <taxon>Eukaryota</taxon>
        <taxon>Metazoa</taxon>
        <taxon>Ecdysozoa</taxon>
        <taxon>Arthropoda</taxon>
        <taxon>Crustacea</taxon>
        <taxon>Multicrustacea</taxon>
        <taxon>Malacostraca</taxon>
        <taxon>Eumalacostraca</taxon>
        <taxon>Eucarida</taxon>
        <taxon>Decapoda</taxon>
        <taxon>Pleocyemata</taxon>
        <taxon>Caridea</taxon>
        <taxon>Atyoidea</taxon>
        <taxon>Atyidae</taxon>
        <taxon>Halocaridina</taxon>
    </lineage>
</organism>
<dbReference type="EMBL" id="JAXCGZ010017461">
    <property type="protein sequence ID" value="KAK7068069.1"/>
    <property type="molecule type" value="Genomic_DNA"/>
</dbReference>
<reference evidence="1 2" key="1">
    <citation type="submission" date="2023-11" db="EMBL/GenBank/DDBJ databases">
        <title>Halocaridina rubra genome assembly.</title>
        <authorList>
            <person name="Smith C."/>
        </authorList>
    </citation>
    <scope>NUCLEOTIDE SEQUENCE [LARGE SCALE GENOMIC DNA]</scope>
    <source>
        <strain evidence="1">EP-1</strain>
        <tissue evidence="1">Whole</tissue>
    </source>
</reference>
<evidence type="ECO:0000313" key="1">
    <source>
        <dbReference type="EMBL" id="KAK7068069.1"/>
    </source>
</evidence>
<dbReference type="Proteomes" id="UP001381693">
    <property type="component" value="Unassembled WGS sequence"/>
</dbReference>
<accession>A0AAN8WVD3</accession>
<proteinExistence type="predicted"/>
<comment type="caution">
    <text evidence="1">The sequence shown here is derived from an EMBL/GenBank/DDBJ whole genome shotgun (WGS) entry which is preliminary data.</text>
</comment>
<sequence>MKDEMRFSCIFSNRKFSTGDLQARARHYNNRATEFTAFIQVLWDAFVEPATWDASEGASLHEVRTGADLVQEVSMALQEAALSFLEVSEDGPETKLLPLSNLFSP</sequence>
<name>A0AAN8WVD3_HALRR</name>
<dbReference type="AlphaFoldDB" id="A0AAN8WVD3"/>
<gene>
    <name evidence="1" type="ORF">SK128_019235</name>
</gene>
<evidence type="ECO:0000313" key="2">
    <source>
        <dbReference type="Proteomes" id="UP001381693"/>
    </source>
</evidence>